<dbReference type="AlphaFoldDB" id="A0ABD2ZUV7"/>
<comment type="caution">
    <text evidence="2">The sequence shown here is derived from an EMBL/GenBank/DDBJ whole genome shotgun (WGS) entry which is preliminary data.</text>
</comment>
<proteinExistence type="predicted"/>
<feature type="region of interest" description="Disordered" evidence="1">
    <location>
        <begin position="111"/>
        <end position="175"/>
    </location>
</feature>
<keyword evidence="3" id="KW-1185">Reference proteome</keyword>
<accession>A0ABD2ZUV7</accession>
<evidence type="ECO:0000313" key="2">
    <source>
        <dbReference type="EMBL" id="KAL3523209.1"/>
    </source>
</evidence>
<sequence length="175" mass="19589">MKVCPYTYFSLNGHHHASLPPLKSFLSARRRMLKTQRSMKLGCLSPRQSKPISIGIEDNQVEGINCGEKPPNQGTLNNSQKSQVIEEKPMEFFVEIYSKERETTADITDSSFNHIRPSIDGRPGGDEMEVQVPEILSDESPFSETYSHDNSSENGDAVSSDMEAAYSQEVDQNTE</sequence>
<name>A0ABD2ZUV7_9GENT</name>
<reference evidence="2 3" key="1">
    <citation type="submission" date="2024-11" db="EMBL/GenBank/DDBJ databases">
        <title>A near-complete genome assembly of Cinchona calisaya.</title>
        <authorList>
            <person name="Lian D.C."/>
            <person name="Zhao X.W."/>
            <person name="Wei L."/>
        </authorList>
    </citation>
    <scope>NUCLEOTIDE SEQUENCE [LARGE SCALE GENOMIC DNA]</scope>
    <source>
        <tissue evidence="2">Nenye</tissue>
    </source>
</reference>
<dbReference type="Proteomes" id="UP001630127">
    <property type="component" value="Unassembled WGS sequence"/>
</dbReference>
<evidence type="ECO:0000313" key="3">
    <source>
        <dbReference type="Proteomes" id="UP001630127"/>
    </source>
</evidence>
<organism evidence="2 3">
    <name type="scientific">Cinchona calisaya</name>
    <dbReference type="NCBI Taxonomy" id="153742"/>
    <lineage>
        <taxon>Eukaryota</taxon>
        <taxon>Viridiplantae</taxon>
        <taxon>Streptophyta</taxon>
        <taxon>Embryophyta</taxon>
        <taxon>Tracheophyta</taxon>
        <taxon>Spermatophyta</taxon>
        <taxon>Magnoliopsida</taxon>
        <taxon>eudicotyledons</taxon>
        <taxon>Gunneridae</taxon>
        <taxon>Pentapetalae</taxon>
        <taxon>asterids</taxon>
        <taxon>lamiids</taxon>
        <taxon>Gentianales</taxon>
        <taxon>Rubiaceae</taxon>
        <taxon>Cinchonoideae</taxon>
        <taxon>Cinchoneae</taxon>
        <taxon>Cinchona</taxon>
    </lineage>
</organism>
<dbReference type="EMBL" id="JBJUIK010000007">
    <property type="protein sequence ID" value="KAL3523209.1"/>
    <property type="molecule type" value="Genomic_DNA"/>
</dbReference>
<dbReference type="PANTHER" id="PTHR33923">
    <property type="entry name" value="CALMODULIN-BINDING PROTEIN-RELATED"/>
    <property type="match status" value="1"/>
</dbReference>
<evidence type="ECO:0000256" key="1">
    <source>
        <dbReference type="SAM" id="MobiDB-lite"/>
    </source>
</evidence>
<dbReference type="PANTHER" id="PTHR33923:SF2">
    <property type="entry name" value="CALMODULIN-BINDING PROTEIN-RELATED"/>
    <property type="match status" value="1"/>
</dbReference>
<protein>
    <submittedName>
        <fullName evidence="2">Uncharacterized protein</fullName>
    </submittedName>
</protein>
<gene>
    <name evidence="2" type="ORF">ACH5RR_016043</name>
</gene>
<dbReference type="InterPro" id="IPR044681">
    <property type="entry name" value="PICBP-like"/>
</dbReference>